<evidence type="ECO:0000313" key="2">
    <source>
        <dbReference type="EMBL" id="QDV53512.1"/>
    </source>
</evidence>
<dbReference type="OrthoDB" id="5121943at2"/>
<proteinExistence type="predicted"/>
<gene>
    <name evidence="2" type="ORF">Enr17x_55870</name>
</gene>
<dbReference type="EMBL" id="CP037452">
    <property type="protein sequence ID" value="QDV53512.1"/>
    <property type="molecule type" value="Genomic_DNA"/>
</dbReference>
<keyword evidence="3" id="KW-1185">Reference proteome</keyword>
<protein>
    <submittedName>
        <fullName evidence="2">Uncharacterized protein</fullName>
    </submittedName>
</protein>
<name>A0A518IK92_9PLAN</name>
<feature type="transmembrane region" description="Helical" evidence="1">
    <location>
        <begin position="213"/>
        <end position="233"/>
    </location>
</feature>
<reference evidence="2 3" key="1">
    <citation type="submission" date="2019-03" db="EMBL/GenBank/DDBJ databases">
        <title>Deep-cultivation of Planctomycetes and their phenomic and genomic characterization uncovers novel biology.</title>
        <authorList>
            <person name="Wiegand S."/>
            <person name="Jogler M."/>
            <person name="Boedeker C."/>
            <person name="Pinto D."/>
            <person name="Vollmers J."/>
            <person name="Rivas-Marin E."/>
            <person name="Kohn T."/>
            <person name="Peeters S.H."/>
            <person name="Heuer A."/>
            <person name="Rast P."/>
            <person name="Oberbeckmann S."/>
            <person name="Bunk B."/>
            <person name="Jeske O."/>
            <person name="Meyerdierks A."/>
            <person name="Storesund J.E."/>
            <person name="Kallscheuer N."/>
            <person name="Luecker S."/>
            <person name="Lage O.M."/>
            <person name="Pohl T."/>
            <person name="Merkel B.J."/>
            <person name="Hornburger P."/>
            <person name="Mueller R.-W."/>
            <person name="Bruemmer F."/>
            <person name="Labrenz M."/>
            <person name="Spormann A.M."/>
            <person name="Op den Camp H."/>
            <person name="Overmann J."/>
            <person name="Amann R."/>
            <person name="Jetten M.S.M."/>
            <person name="Mascher T."/>
            <person name="Medema M.H."/>
            <person name="Devos D.P."/>
            <person name="Kaster A.-K."/>
            <person name="Ovreas L."/>
            <person name="Rohde M."/>
            <person name="Galperin M.Y."/>
            <person name="Jogler C."/>
        </authorList>
    </citation>
    <scope>NUCLEOTIDE SEQUENCE [LARGE SCALE GENOMIC DNA]</scope>
    <source>
        <strain evidence="2 3">Enr17</strain>
    </source>
</reference>
<feature type="transmembrane region" description="Helical" evidence="1">
    <location>
        <begin position="170"/>
        <end position="192"/>
    </location>
</feature>
<keyword evidence="1" id="KW-0472">Membrane</keyword>
<evidence type="ECO:0000313" key="3">
    <source>
        <dbReference type="Proteomes" id="UP000318313"/>
    </source>
</evidence>
<feature type="transmembrane region" description="Helical" evidence="1">
    <location>
        <begin position="63"/>
        <end position="82"/>
    </location>
</feature>
<feature type="transmembrane region" description="Helical" evidence="1">
    <location>
        <begin position="40"/>
        <end position="57"/>
    </location>
</feature>
<dbReference type="Proteomes" id="UP000318313">
    <property type="component" value="Chromosome"/>
</dbReference>
<sequence>MSDIPEEENTLTPEQQDAHNAALEHAWAWFSLHATQRLQAVNFFLVATAFLMAAFVTAAKEQIFSLSAAVGVLAICISIYFYRMERRVQSLIHASENAIGPLQELLAKQVQIDSIRIVSHVENPRPGEWKYSKVFRHLYFSTGCAFGLGLMYSAWAAYKAPSIASAANLAPFKFVIHGILGVFLLFIGYEMIIGVPQKNELNSRRNCIKHWSLLLLGIVSATSGIGVILHLIFKVL</sequence>
<feature type="transmembrane region" description="Helical" evidence="1">
    <location>
        <begin position="138"/>
        <end position="158"/>
    </location>
</feature>
<accession>A0A518IK92</accession>
<organism evidence="2 3">
    <name type="scientific">Gimesia fumaroli</name>
    <dbReference type="NCBI Taxonomy" id="2527976"/>
    <lineage>
        <taxon>Bacteria</taxon>
        <taxon>Pseudomonadati</taxon>
        <taxon>Planctomycetota</taxon>
        <taxon>Planctomycetia</taxon>
        <taxon>Planctomycetales</taxon>
        <taxon>Planctomycetaceae</taxon>
        <taxon>Gimesia</taxon>
    </lineage>
</organism>
<keyword evidence="1" id="KW-0812">Transmembrane</keyword>
<dbReference type="AlphaFoldDB" id="A0A518IK92"/>
<dbReference type="RefSeq" id="WP_145313098.1">
    <property type="nucleotide sequence ID" value="NZ_CP037452.1"/>
</dbReference>
<dbReference type="KEGG" id="gfm:Enr17x_55870"/>
<evidence type="ECO:0000256" key="1">
    <source>
        <dbReference type="SAM" id="Phobius"/>
    </source>
</evidence>
<keyword evidence="1" id="KW-1133">Transmembrane helix</keyword>